<name>A0A0S2W5H3_9FIRM</name>
<evidence type="ECO:0000313" key="7">
    <source>
        <dbReference type="EMBL" id="ALP94605.1"/>
    </source>
</evidence>
<dbReference type="InterPro" id="IPR042092">
    <property type="entry name" value="PsdUridine_s_RsuA/RluB/E/F_cat"/>
</dbReference>
<organism evidence="7 8">
    <name type="scientific">Intestinimonas butyriciproducens</name>
    <dbReference type="NCBI Taxonomy" id="1297617"/>
    <lineage>
        <taxon>Bacteria</taxon>
        <taxon>Bacillati</taxon>
        <taxon>Bacillota</taxon>
        <taxon>Clostridia</taxon>
        <taxon>Eubacteriales</taxon>
        <taxon>Intestinimonas</taxon>
    </lineage>
</organism>
<feature type="domain" description="Pseudouridine synthase RsuA/RluA-like" evidence="6">
    <location>
        <begin position="82"/>
        <end position="213"/>
    </location>
</feature>
<dbReference type="PROSITE" id="PS01149">
    <property type="entry name" value="PSI_RSU"/>
    <property type="match status" value="1"/>
</dbReference>
<dbReference type="Proteomes" id="UP000064844">
    <property type="component" value="Chromosome"/>
</dbReference>
<reference evidence="8" key="2">
    <citation type="submission" date="2015-04" db="EMBL/GenBank/DDBJ databases">
        <title>A butyrogenic pathway from the amino acid lysine in a human gut commensal.</title>
        <authorList>
            <person name="de Vos W.M."/>
            <person name="Bui N.T.P."/>
            <person name="Plugge C.M."/>
            <person name="Ritari J."/>
        </authorList>
    </citation>
    <scope>NUCLEOTIDE SEQUENCE [LARGE SCALE GENOMIC DNA]</scope>
    <source>
        <strain evidence="8">AF211</strain>
    </source>
</reference>
<dbReference type="PANTHER" id="PTHR47683">
    <property type="entry name" value="PSEUDOURIDINE SYNTHASE FAMILY PROTEIN-RELATED"/>
    <property type="match status" value="1"/>
</dbReference>
<evidence type="ECO:0000256" key="1">
    <source>
        <dbReference type="ARBA" id="ARBA00008348"/>
    </source>
</evidence>
<accession>A0A0S2W5H3</accession>
<evidence type="ECO:0000313" key="8">
    <source>
        <dbReference type="Proteomes" id="UP000064844"/>
    </source>
</evidence>
<dbReference type="RefSeq" id="WP_207742840.1">
    <property type="nucleotide sequence ID" value="NZ_CALICV010000087.1"/>
</dbReference>
<dbReference type="Gene3D" id="3.30.70.580">
    <property type="entry name" value="Pseudouridine synthase I, catalytic domain, N-terminal subdomain"/>
    <property type="match status" value="1"/>
</dbReference>
<reference evidence="7 8" key="1">
    <citation type="journal article" date="2015" name="Nat. Commun.">
        <title>Production of butyrate from lysine and the Amadori product fructoselysine by a human gut commensal.</title>
        <authorList>
            <person name="Bui T.P."/>
            <person name="Ritari J."/>
            <person name="Boeren S."/>
            <person name="de Waard P."/>
            <person name="Plugge C.M."/>
            <person name="de Vos W.M."/>
        </authorList>
    </citation>
    <scope>NUCLEOTIDE SEQUENCE [LARGE SCALE GENOMIC DNA]</scope>
    <source>
        <strain evidence="7 8">AF211</strain>
    </source>
</reference>
<dbReference type="SUPFAM" id="SSF55120">
    <property type="entry name" value="Pseudouridine synthase"/>
    <property type="match status" value="1"/>
</dbReference>
<dbReference type="PROSITE" id="PS50889">
    <property type="entry name" value="S4"/>
    <property type="match status" value="1"/>
</dbReference>
<keyword evidence="8" id="KW-1185">Reference proteome</keyword>
<dbReference type="GO" id="GO:0001522">
    <property type="term" value="P:pseudouridine synthesis"/>
    <property type="evidence" value="ECO:0007669"/>
    <property type="project" value="InterPro"/>
</dbReference>
<dbReference type="NCBIfam" id="TIGR00093">
    <property type="entry name" value="pseudouridine synthase"/>
    <property type="match status" value="1"/>
</dbReference>
<dbReference type="GO" id="GO:0006364">
    <property type="term" value="P:rRNA processing"/>
    <property type="evidence" value="ECO:0007669"/>
    <property type="project" value="UniProtKB-ARBA"/>
</dbReference>
<dbReference type="InterPro" id="IPR006145">
    <property type="entry name" value="PsdUridine_synth_RsuA/RluA"/>
</dbReference>
<dbReference type="CDD" id="cd02553">
    <property type="entry name" value="PseudoU_synth_RsuA"/>
    <property type="match status" value="1"/>
</dbReference>
<dbReference type="Gene3D" id="3.10.290.10">
    <property type="entry name" value="RNA-binding S4 domain"/>
    <property type="match status" value="1"/>
</dbReference>
<dbReference type="EC" id="5.4.99.-" evidence="5"/>
<dbReference type="GO" id="GO:0016829">
    <property type="term" value="F:lyase activity"/>
    <property type="evidence" value="ECO:0007669"/>
    <property type="project" value="UniProtKB-KW"/>
</dbReference>
<dbReference type="AlphaFoldDB" id="A0A0S2W5H3"/>
<dbReference type="Pfam" id="PF00849">
    <property type="entry name" value="PseudoU_synth_2"/>
    <property type="match status" value="1"/>
</dbReference>
<dbReference type="InterPro" id="IPR018496">
    <property type="entry name" value="PsdUridine_synth_RsuA/RluB_CS"/>
</dbReference>
<keyword evidence="3 5" id="KW-0413">Isomerase</keyword>
<proteinExistence type="inferred from homology"/>
<dbReference type="GO" id="GO:0003723">
    <property type="term" value="F:RNA binding"/>
    <property type="evidence" value="ECO:0007669"/>
    <property type="project" value="UniProtKB-KW"/>
</dbReference>
<dbReference type="PATRIC" id="fig|1297617.4.peg.2282"/>
<dbReference type="PANTHER" id="PTHR47683:SF4">
    <property type="entry name" value="PSEUDOURIDINE SYNTHASE"/>
    <property type="match status" value="1"/>
</dbReference>
<dbReference type="GO" id="GO:0140098">
    <property type="term" value="F:catalytic activity, acting on RNA"/>
    <property type="evidence" value="ECO:0007669"/>
    <property type="project" value="UniProtKB-ARBA"/>
</dbReference>
<dbReference type="InterPro" id="IPR036986">
    <property type="entry name" value="S4_RNA-bd_sf"/>
</dbReference>
<dbReference type="Gene3D" id="3.30.70.1560">
    <property type="entry name" value="Alpha-L RNA-binding motif"/>
    <property type="match status" value="1"/>
</dbReference>
<dbReference type="SUPFAM" id="SSF55174">
    <property type="entry name" value="Alpha-L RNA-binding motif"/>
    <property type="match status" value="1"/>
</dbReference>
<evidence type="ECO:0000259" key="6">
    <source>
        <dbReference type="Pfam" id="PF00849"/>
    </source>
</evidence>
<evidence type="ECO:0000256" key="3">
    <source>
        <dbReference type="ARBA" id="ARBA00023235"/>
    </source>
</evidence>
<dbReference type="InterPro" id="IPR050343">
    <property type="entry name" value="RsuA_PseudoU_synthase"/>
</dbReference>
<gene>
    <name evidence="7" type="ORF">IB211_02214c</name>
</gene>
<sequence>MIQYYKKDKERGSGGEWILIERLDKILAGTGRWSRREAGELVRAGRVEAAGAVARRPEEKYEREGLDLRVDGEQVCGERYVYLMLHKPAGLLSATEDPRQPTVLDLLPEHLRRVGLFPVGRLDKDTEGLLLLTNDGPLGHRLLTPARHVDKVYFVRAAGRLDEEDAAAFRAGMMLGDGLRCLPAELELLPEPDAGLVTLREGKYHQVKRMLAARGKPVLYLKRLSMGPLELDPELVTGGWRPLTEEERKRLKELE</sequence>
<evidence type="ECO:0000256" key="4">
    <source>
        <dbReference type="PROSITE-ProRule" id="PRU00182"/>
    </source>
</evidence>
<protein>
    <recommendedName>
        <fullName evidence="5">Pseudouridine synthase</fullName>
        <ecNumber evidence="5">5.4.99.-</ecNumber>
    </recommendedName>
</protein>
<dbReference type="InterPro" id="IPR020094">
    <property type="entry name" value="TruA/RsuA/RluB/E/F_N"/>
</dbReference>
<dbReference type="GO" id="GO:0009982">
    <property type="term" value="F:pseudouridine synthase activity"/>
    <property type="evidence" value="ECO:0007669"/>
    <property type="project" value="InterPro"/>
</dbReference>
<dbReference type="EMBL" id="CP011307">
    <property type="protein sequence ID" value="ALP94605.1"/>
    <property type="molecule type" value="Genomic_DNA"/>
</dbReference>
<comment type="similarity">
    <text evidence="1 5">Belongs to the pseudouridine synthase RsuA family.</text>
</comment>
<dbReference type="InterPro" id="IPR020103">
    <property type="entry name" value="PsdUridine_synth_cat_dom_sf"/>
</dbReference>
<dbReference type="eggNOG" id="COG1187">
    <property type="taxonomic scope" value="Bacteria"/>
</dbReference>
<dbReference type="STRING" id="1297617.IB211_02214c"/>
<keyword evidence="2 4" id="KW-0694">RNA-binding</keyword>
<evidence type="ECO:0000256" key="2">
    <source>
        <dbReference type="ARBA" id="ARBA00022884"/>
    </source>
</evidence>
<dbReference type="InterPro" id="IPR000748">
    <property type="entry name" value="PsdUridine_synth_RsuA/RluB/E/F"/>
</dbReference>
<evidence type="ECO:0000256" key="5">
    <source>
        <dbReference type="RuleBase" id="RU003887"/>
    </source>
</evidence>
<keyword evidence="7" id="KW-0456">Lyase</keyword>
<dbReference type="KEGG" id="ibu:IB211_02214c"/>